<organism evidence="2 3">
    <name type="scientific">Roseicyclus mahoneyensis</name>
    <dbReference type="NCBI Taxonomy" id="164332"/>
    <lineage>
        <taxon>Bacteria</taxon>
        <taxon>Pseudomonadati</taxon>
        <taxon>Pseudomonadota</taxon>
        <taxon>Alphaproteobacteria</taxon>
        <taxon>Rhodobacterales</taxon>
        <taxon>Roseobacteraceae</taxon>
        <taxon>Roseicyclus</taxon>
    </lineage>
</organism>
<dbReference type="Pfam" id="PF04273">
    <property type="entry name" value="BLH_phosphatase"/>
    <property type="match status" value="1"/>
</dbReference>
<name>A0A316GKL8_9RHOB</name>
<comment type="caution">
    <text evidence="2">The sequence shown here is derived from an EMBL/GenBank/DDBJ whole genome shotgun (WGS) entry which is preliminary data.</text>
</comment>
<dbReference type="RefSeq" id="WP_109667345.1">
    <property type="nucleotide sequence ID" value="NZ_QGGW01000003.1"/>
</dbReference>
<keyword evidence="3" id="KW-1185">Reference proteome</keyword>
<dbReference type="NCBIfam" id="TIGR01244">
    <property type="entry name" value="TIGR01244 family sulfur transferase"/>
    <property type="match status" value="1"/>
</dbReference>
<evidence type="ECO:0000313" key="2">
    <source>
        <dbReference type="EMBL" id="PWK61115.1"/>
    </source>
</evidence>
<dbReference type="GO" id="GO:0016787">
    <property type="term" value="F:hydrolase activity"/>
    <property type="evidence" value="ECO:0007669"/>
    <property type="project" value="InterPro"/>
</dbReference>
<dbReference type="Proteomes" id="UP000245708">
    <property type="component" value="Unassembled WGS sequence"/>
</dbReference>
<accession>A0A316GKL8</accession>
<protein>
    <submittedName>
        <fullName evidence="2">Uncharacterized protein (TIGR01244 family)</fullName>
    </submittedName>
</protein>
<evidence type="ECO:0000313" key="3">
    <source>
        <dbReference type="Proteomes" id="UP000245708"/>
    </source>
</evidence>
<dbReference type="Gene3D" id="3.90.190.10">
    <property type="entry name" value="Protein tyrosine phosphatase superfamily"/>
    <property type="match status" value="1"/>
</dbReference>
<feature type="domain" description="Beta-lactamase hydrolase-like protein phosphatase-like" evidence="1">
    <location>
        <begin position="2"/>
        <end position="109"/>
    </location>
</feature>
<dbReference type="EMBL" id="QGGW01000003">
    <property type="protein sequence ID" value="PWK61115.1"/>
    <property type="molecule type" value="Genomic_DNA"/>
</dbReference>
<dbReference type="CDD" id="cd14503">
    <property type="entry name" value="PTP-bact"/>
    <property type="match status" value="1"/>
</dbReference>
<proteinExistence type="predicted"/>
<dbReference type="OrthoDB" id="9805710at2"/>
<gene>
    <name evidence="2" type="ORF">C7455_103315</name>
</gene>
<dbReference type="AlphaFoldDB" id="A0A316GKL8"/>
<dbReference type="InterPro" id="IPR029021">
    <property type="entry name" value="Prot-tyrosine_phosphatase-like"/>
</dbReference>
<dbReference type="SUPFAM" id="SSF52799">
    <property type="entry name" value="(Phosphotyrosine protein) phosphatases II"/>
    <property type="match status" value="1"/>
</dbReference>
<dbReference type="InterPro" id="IPR005939">
    <property type="entry name" value="BLH_phosphatase-like"/>
</dbReference>
<evidence type="ECO:0000259" key="1">
    <source>
        <dbReference type="Pfam" id="PF04273"/>
    </source>
</evidence>
<sequence length="115" mass="12074">MDARKITDRLSVTGQITAADLPALAAQGYRTIICNRPDGEEPGQPPVAGIEAAARKLGLQFRNLPVIPGLIKDPDARSFGQMVQDLPGPVLAYCRSGARCGALWAMAAAKMTGAN</sequence>
<reference evidence="2 3" key="1">
    <citation type="submission" date="2018-05" db="EMBL/GenBank/DDBJ databases">
        <title>Genomic Encyclopedia of Type Strains, Phase IV (KMG-IV): sequencing the most valuable type-strain genomes for metagenomic binning, comparative biology and taxonomic classification.</title>
        <authorList>
            <person name="Goeker M."/>
        </authorList>
    </citation>
    <scope>NUCLEOTIDE SEQUENCE [LARGE SCALE GENOMIC DNA]</scope>
    <source>
        <strain evidence="2 3">DSM 16097</strain>
    </source>
</reference>